<proteinExistence type="predicted"/>
<feature type="chain" id="PRO_5045574699" evidence="1">
    <location>
        <begin position="27"/>
        <end position="154"/>
    </location>
</feature>
<dbReference type="EMBL" id="JBHSOG010000010">
    <property type="protein sequence ID" value="MFC5768417.1"/>
    <property type="molecule type" value="Genomic_DNA"/>
</dbReference>
<name>A0ABW1AMP2_9RHOO</name>
<sequence>MMSNIGKLMLSALSAVVLSGAAPALASPDAVLSLSVATPSGLTQRLEFRGAEGWRLLPEGGAQPVKLASSGTPAADDAVAVQPLAVFLDRPTGSAFVYLPEMGWQYLGRSEFGRAAKSDAGSMTLFIDGPSGFVYRYAADQGWKFSGRVGDRKL</sequence>
<keyword evidence="3" id="KW-1185">Reference proteome</keyword>
<comment type="caution">
    <text evidence="2">The sequence shown here is derived from an EMBL/GenBank/DDBJ whole genome shotgun (WGS) entry which is preliminary data.</text>
</comment>
<dbReference type="Proteomes" id="UP001595974">
    <property type="component" value="Unassembled WGS sequence"/>
</dbReference>
<dbReference type="RefSeq" id="WP_096448664.1">
    <property type="nucleotide sequence ID" value="NZ_JBHSOG010000010.1"/>
</dbReference>
<feature type="signal peptide" evidence="1">
    <location>
        <begin position="1"/>
        <end position="26"/>
    </location>
</feature>
<reference evidence="3" key="1">
    <citation type="journal article" date="2019" name="Int. J. Syst. Evol. Microbiol.">
        <title>The Global Catalogue of Microorganisms (GCM) 10K type strain sequencing project: providing services to taxonomists for standard genome sequencing and annotation.</title>
        <authorList>
            <consortium name="The Broad Institute Genomics Platform"/>
            <consortium name="The Broad Institute Genome Sequencing Center for Infectious Disease"/>
            <person name="Wu L."/>
            <person name="Ma J."/>
        </authorList>
    </citation>
    <scope>NUCLEOTIDE SEQUENCE [LARGE SCALE GENOMIC DNA]</scope>
    <source>
        <strain evidence="3">SHR3</strain>
    </source>
</reference>
<accession>A0ABW1AMP2</accession>
<evidence type="ECO:0000313" key="2">
    <source>
        <dbReference type="EMBL" id="MFC5768417.1"/>
    </source>
</evidence>
<protein>
    <submittedName>
        <fullName evidence="2">Uncharacterized protein</fullName>
    </submittedName>
</protein>
<gene>
    <name evidence="2" type="ORF">ACFPTN_03435</name>
</gene>
<keyword evidence="1" id="KW-0732">Signal</keyword>
<evidence type="ECO:0000256" key="1">
    <source>
        <dbReference type="SAM" id="SignalP"/>
    </source>
</evidence>
<evidence type="ECO:0000313" key="3">
    <source>
        <dbReference type="Proteomes" id="UP001595974"/>
    </source>
</evidence>
<organism evidence="2 3">
    <name type="scientific">Thauera sinica</name>
    <dbReference type="NCBI Taxonomy" id="2665146"/>
    <lineage>
        <taxon>Bacteria</taxon>
        <taxon>Pseudomonadati</taxon>
        <taxon>Pseudomonadota</taxon>
        <taxon>Betaproteobacteria</taxon>
        <taxon>Rhodocyclales</taxon>
        <taxon>Zoogloeaceae</taxon>
        <taxon>Thauera</taxon>
    </lineage>
</organism>